<keyword evidence="6" id="KW-0677">Repeat</keyword>
<feature type="domain" description="Thioredoxin" evidence="15">
    <location>
        <begin position="343"/>
        <end position="471"/>
    </location>
</feature>
<dbReference type="PANTHER" id="PTHR18929:SF240">
    <property type="entry name" value="PROTEIN DISULFIDE-ISOMERASE"/>
    <property type="match status" value="1"/>
</dbReference>
<dbReference type="CDD" id="cd02961">
    <property type="entry name" value="PDI_a_family"/>
    <property type="match status" value="1"/>
</dbReference>
<reference evidence="16 17" key="1">
    <citation type="journal article" date="2017" name="Nat. Ecol. Evol.">
        <title>Scallop genome provides insights into evolution of bilaterian karyotype and development.</title>
        <authorList>
            <person name="Wang S."/>
            <person name="Zhang J."/>
            <person name="Jiao W."/>
            <person name="Li J."/>
            <person name="Xun X."/>
            <person name="Sun Y."/>
            <person name="Guo X."/>
            <person name="Huan P."/>
            <person name="Dong B."/>
            <person name="Zhang L."/>
            <person name="Hu X."/>
            <person name="Sun X."/>
            <person name="Wang J."/>
            <person name="Zhao C."/>
            <person name="Wang Y."/>
            <person name="Wang D."/>
            <person name="Huang X."/>
            <person name="Wang R."/>
            <person name="Lv J."/>
            <person name="Li Y."/>
            <person name="Zhang Z."/>
            <person name="Liu B."/>
            <person name="Lu W."/>
            <person name="Hui Y."/>
            <person name="Liang J."/>
            <person name="Zhou Z."/>
            <person name="Hou R."/>
            <person name="Li X."/>
            <person name="Liu Y."/>
            <person name="Li H."/>
            <person name="Ning X."/>
            <person name="Lin Y."/>
            <person name="Zhao L."/>
            <person name="Xing Q."/>
            <person name="Dou J."/>
            <person name="Li Y."/>
            <person name="Mao J."/>
            <person name="Guo H."/>
            <person name="Dou H."/>
            <person name="Li T."/>
            <person name="Mu C."/>
            <person name="Jiang W."/>
            <person name="Fu Q."/>
            <person name="Fu X."/>
            <person name="Miao Y."/>
            <person name="Liu J."/>
            <person name="Yu Q."/>
            <person name="Li R."/>
            <person name="Liao H."/>
            <person name="Li X."/>
            <person name="Kong Y."/>
            <person name="Jiang Z."/>
            <person name="Chourrout D."/>
            <person name="Li R."/>
            <person name="Bao Z."/>
        </authorList>
    </citation>
    <scope>NUCLEOTIDE SEQUENCE [LARGE SCALE GENOMIC DNA]</scope>
    <source>
        <strain evidence="16 17">PY_sf001</strain>
    </source>
</reference>
<dbReference type="Proteomes" id="UP000242188">
    <property type="component" value="Unassembled WGS sequence"/>
</dbReference>
<dbReference type="SUPFAM" id="SSF52833">
    <property type="entry name" value="Thioredoxin-like"/>
    <property type="match status" value="4"/>
</dbReference>
<feature type="disulfide bond" description="Redox-active" evidence="11">
    <location>
        <begin position="53"/>
        <end position="56"/>
    </location>
</feature>
<feature type="signal peptide" evidence="13">
    <location>
        <begin position="1"/>
        <end position="17"/>
    </location>
</feature>
<keyword evidence="17" id="KW-1185">Reference proteome</keyword>
<evidence type="ECO:0000313" key="16">
    <source>
        <dbReference type="EMBL" id="OWF51818.1"/>
    </source>
</evidence>
<dbReference type="PANTHER" id="PTHR18929">
    <property type="entry name" value="PROTEIN DISULFIDE ISOMERASE"/>
    <property type="match status" value="1"/>
</dbReference>
<evidence type="ECO:0000313" key="17">
    <source>
        <dbReference type="Proteomes" id="UP000242188"/>
    </source>
</evidence>
<evidence type="ECO:0000256" key="11">
    <source>
        <dbReference type="PIRSR" id="PIRSR605792-51"/>
    </source>
</evidence>
<dbReference type="AlphaFoldDB" id="A0A210QSX6"/>
<gene>
    <name evidence="16" type="ORF">KP79_PYT05628</name>
</gene>
<comment type="similarity">
    <text evidence="3 12">Belongs to the protein disulfide isomerase family.</text>
</comment>
<dbReference type="GO" id="GO:0006457">
    <property type="term" value="P:protein folding"/>
    <property type="evidence" value="ECO:0007669"/>
    <property type="project" value="TreeGrafter"/>
</dbReference>
<feature type="compositionally biased region" description="Acidic residues" evidence="14">
    <location>
        <begin position="475"/>
        <end position="498"/>
    </location>
</feature>
<dbReference type="GO" id="GO:0034976">
    <property type="term" value="P:response to endoplasmic reticulum stress"/>
    <property type="evidence" value="ECO:0007669"/>
    <property type="project" value="TreeGrafter"/>
</dbReference>
<dbReference type="FunFam" id="3.40.30.10:FF:000030">
    <property type="entry name" value="Protein disulfide-isomerase"/>
    <property type="match status" value="1"/>
</dbReference>
<evidence type="ECO:0000256" key="4">
    <source>
        <dbReference type="ARBA" id="ARBA00012723"/>
    </source>
</evidence>
<evidence type="ECO:0000256" key="2">
    <source>
        <dbReference type="ARBA" id="ARBA00004319"/>
    </source>
</evidence>
<evidence type="ECO:0000256" key="13">
    <source>
        <dbReference type="RuleBase" id="RU361130"/>
    </source>
</evidence>
<dbReference type="InterPro" id="IPR005792">
    <property type="entry name" value="Prot_disulphide_isomerase"/>
</dbReference>
<feature type="chain" id="PRO_5011823740" description="Protein disulfide-isomerase" evidence="13">
    <location>
        <begin position="18"/>
        <end position="505"/>
    </location>
</feature>
<feature type="domain" description="Thioredoxin" evidence="15">
    <location>
        <begin position="9"/>
        <end position="131"/>
    </location>
</feature>
<dbReference type="InterPro" id="IPR017937">
    <property type="entry name" value="Thioredoxin_CS"/>
</dbReference>
<dbReference type="EC" id="5.3.4.1" evidence="4 13"/>
<dbReference type="CDD" id="cd02995">
    <property type="entry name" value="PDI_a_PDI_a'_C"/>
    <property type="match status" value="1"/>
</dbReference>
<dbReference type="FunFam" id="3.40.30.10:FF:000042">
    <property type="entry name" value="protein disulfide-isomerase A2"/>
    <property type="match status" value="1"/>
</dbReference>
<evidence type="ECO:0000256" key="10">
    <source>
        <dbReference type="ARBA" id="ARBA00023284"/>
    </source>
</evidence>
<dbReference type="PRINTS" id="PR00421">
    <property type="entry name" value="THIOREDOXIN"/>
</dbReference>
<comment type="subcellular location">
    <subcellularLocation>
        <location evidence="2">Endoplasmic reticulum lumen</location>
    </subcellularLocation>
</comment>
<evidence type="ECO:0000256" key="6">
    <source>
        <dbReference type="ARBA" id="ARBA00022737"/>
    </source>
</evidence>
<dbReference type="EMBL" id="NEDP02002059">
    <property type="protein sequence ID" value="OWF51818.1"/>
    <property type="molecule type" value="Genomic_DNA"/>
</dbReference>
<dbReference type="InterPro" id="IPR036249">
    <property type="entry name" value="Thioredoxin-like_sf"/>
</dbReference>
<evidence type="ECO:0000256" key="7">
    <source>
        <dbReference type="ARBA" id="ARBA00022824"/>
    </source>
</evidence>
<feature type="region of interest" description="Disordered" evidence="14">
    <location>
        <begin position="466"/>
        <end position="505"/>
    </location>
</feature>
<dbReference type="Pfam" id="PF00085">
    <property type="entry name" value="Thioredoxin"/>
    <property type="match status" value="2"/>
</dbReference>
<dbReference type="FunFam" id="3.40.30.10:FF:000027">
    <property type="entry name" value="protein disulfide-isomerase A2"/>
    <property type="match status" value="1"/>
</dbReference>
<evidence type="ECO:0000256" key="3">
    <source>
        <dbReference type="ARBA" id="ARBA00006347"/>
    </source>
</evidence>
<dbReference type="InterPro" id="IPR013766">
    <property type="entry name" value="Thioredoxin_domain"/>
</dbReference>
<evidence type="ECO:0000259" key="15">
    <source>
        <dbReference type="PROSITE" id="PS51352"/>
    </source>
</evidence>
<organism evidence="16 17">
    <name type="scientific">Mizuhopecten yessoensis</name>
    <name type="common">Japanese scallop</name>
    <name type="synonym">Patinopecten yessoensis</name>
    <dbReference type="NCBI Taxonomy" id="6573"/>
    <lineage>
        <taxon>Eukaryota</taxon>
        <taxon>Metazoa</taxon>
        <taxon>Spiralia</taxon>
        <taxon>Lophotrochozoa</taxon>
        <taxon>Mollusca</taxon>
        <taxon>Bivalvia</taxon>
        <taxon>Autobranchia</taxon>
        <taxon>Pteriomorphia</taxon>
        <taxon>Pectinida</taxon>
        <taxon>Pectinoidea</taxon>
        <taxon>Pectinidae</taxon>
        <taxon>Mizuhopecten</taxon>
    </lineage>
</organism>
<dbReference type="CDD" id="cd02981">
    <property type="entry name" value="PDI_b_family"/>
    <property type="match status" value="1"/>
</dbReference>
<dbReference type="Gene3D" id="3.40.30.10">
    <property type="entry name" value="Glutaredoxin"/>
    <property type="match status" value="4"/>
</dbReference>
<evidence type="ECO:0000256" key="9">
    <source>
        <dbReference type="ARBA" id="ARBA00023235"/>
    </source>
</evidence>
<comment type="caution">
    <text evidence="16">The sequence shown here is derived from an EMBL/GenBank/DDBJ whole genome shotgun (WGS) entry which is preliminary data.</text>
</comment>
<feature type="disulfide bond" description="Redox-active" evidence="11">
    <location>
        <begin position="394"/>
        <end position="397"/>
    </location>
</feature>
<dbReference type="NCBIfam" id="TIGR01126">
    <property type="entry name" value="pdi_dom"/>
    <property type="match status" value="2"/>
</dbReference>
<evidence type="ECO:0000256" key="1">
    <source>
        <dbReference type="ARBA" id="ARBA00001182"/>
    </source>
</evidence>
<keyword evidence="5 13" id="KW-0732">Signal</keyword>
<dbReference type="GO" id="GO:0005788">
    <property type="term" value="C:endoplasmic reticulum lumen"/>
    <property type="evidence" value="ECO:0007669"/>
    <property type="project" value="UniProtKB-SubCell"/>
</dbReference>
<dbReference type="InterPro" id="IPR005788">
    <property type="entry name" value="PDI_thioredoxin-like_dom"/>
</dbReference>
<keyword evidence="10 11" id="KW-0676">Redox-active center</keyword>
<dbReference type="PROSITE" id="PS00194">
    <property type="entry name" value="THIOREDOXIN_1"/>
    <property type="match status" value="2"/>
</dbReference>
<dbReference type="Pfam" id="PF13848">
    <property type="entry name" value="Thioredoxin_6"/>
    <property type="match status" value="1"/>
</dbReference>
<evidence type="ECO:0000256" key="12">
    <source>
        <dbReference type="RuleBase" id="RU004208"/>
    </source>
</evidence>
<dbReference type="CDD" id="cd02982">
    <property type="entry name" value="PDI_b'_family"/>
    <property type="match status" value="1"/>
</dbReference>
<dbReference type="PROSITE" id="PS51352">
    <property type="entry name" value="THIOREDOXIN_2"/>
    <property type="match status" value="2"/>
</dbReference>
<protein>
    <recommendedName>
        <fullName evidence="4 13">Protein disulfide-isomerase</fullName>
        <ecNumber evidence="4 13">5.3.4.1</ecNumber>
    </recommendedName>
</protein>
<sequence length="505" mass="56013">MFFKILSLCLLSSLVLAVEIKEDGGVLVLTTENFDQAIADNEHILVEFYAPWCGHCKALEPEFVKAATALKDSESSIKLGKVDATIESSLGEKFGVKGYPTLKFFSGGQPSEYQGGRQAPEIVNWLKKKTGPPCTTLDDVAAAKKFAESDDVVVIGFFKDLESAEAKAYEKAAKGIDDVPLGITSNADVFAEYKKESDGVVLLKKFDEGRNDLEGEVTVEAVKTFVSGNRLPLVVEFTQESAQKIFGGEIKNHILLFIKKSADNFKDTMDGFKASAKGFKGKVLFIYLDIGDEENSRILEFFGLKPEECPSVRLINLGEDMSKFKPESDDLGTEAITKFVQSFLDGTLKPHLMSEDVPSDWDKEEVKVLVGKNFDEVARDKSKDVFVEFYAPWCGHCKQLVPIWNELGEKFKDNADVVVAKMDSTANEISDVKVQSFPTLKYFPKNSEEIIDYNGERTLEALTKFLESGGKEGNGEAEDAGDDDEDEEEEEEEEEDDAEVPRDEL</sequence>
<accession>A0A210QSX6</accession>
<dbReference type="OrthoDB" id="72053at2759"/>
<proteinExistence type="inferred from homology"/>
<dbReference type="STRING" id="6573.A0A210QSX6"/>
<dbReference type="NCBIfam" id="TIGR01130">
    <property type="entry name" value="ER_PDI_fam"/>
    <property type="match status" value="1"/>
</dbReference>
<comment type="catalytic activity">
    <reaction evidence="1 13">
        <text>Catalyzes the rearrangement of -S-S- bonds in proteins.</text>
        <dbReference type="EC" id="5.3.4.1"/>
    </reaction>
</comment>
<dbReference type="GO" id="GO:0003756">
    <property type="term" value="F:protein disulfide isomerase activity"/>
    <property type="evidence" value="ECO:0007669"/>
    <property type="project" value="UniProtKB-EC"/>
</dbReference>
<name>A0A210QSX6_MIZYE</name>
<keyword evidence="8 11" id="KW-1015">Disulfide bond</keyword>
<evidence type="ECO:0000256" key="14">
    <source>
        <dbReference type="SAM" id="MobiDB-lite"/>
    </source>
</evidence>
<evidence type="ECO:0000256" key="5">
    <source>
        <dbReference type="ARBA" id="ARBA00022729"/>
    </source>
</evidence>
<keyword evidence="9 13" id="KW-0413">Isomerase</keyword>
<evidence type="ECO:0000256" key="8">
    <source>
        <dbReference type="ARBA" id="ARBA00023157"/>
    </source>
</evidence>
<dbReference type="FunFam" id="3.40.30.10:FF:000023">
    <property type="entry name" value="Protein disulfide-isomerase"/>
    <property type="match status" value="1"/>
</dbReference>
<keyword evidence="7" id="KW-0256">Endoplasmic reticulum</keyword>